<accession>A0AB39KXT0</accession>
<evidence type="ECO:0000256" key="2">
    <source>
        <dbReference type="SAM" id="SignalP"/>
    </source>
</evidence>
<dbReference type="Pfam" id="PF00326">
    <property type="entry name" value="Peptidase_S9"/>
    <property type="match status" value="1"/>
</dbReference>
<organism evidence="4">
    <name type="scientific">Caulobacter sp. 73W</name>
    <dbReference type="NCBI Taxonomy" id="3161137"/>
    <lineage>
        <taxon>Bacteria</taxon>
        <taxon>Pseudomonadati</taxon>
        <taxon>Pseudomonadota</taxon>
        <taxon>Alphaproteobacteria</taxon>
        <taxon>Caulobacterales</taxon>
        <taxon>Caulobacteraceae</taxon>
        <taxon>Caulobacter</taxon>
    </lineage>
</organism>
<dbReference type="PANTHER" id="PTHR42776:SF27">
    <property type="entry name" value="DIPEPTIDYL PEPTIDASE FAMILY MEMBER 6"/>
    <property type="match status" value="1"/>
</dbReference>
<evidence type="ECO:0000259" key="3">
    <source>
        <dbReference type="Pfam" id="PF00326"/>
    </source>
</evidence>
<dbReference type="EMBL" id="CP158375">
    <property type="protein sequence ID" value="XDO98352.1"/>
    <property type="molecule type" value="Genomic_DNA"/>
</dbReference>
<dbReference type="SUPFAM" id="SSF53474">
    <property type="entry name" value="alpha/beta-Hydrolases"/>
    <property type="match status" value="1"/>
</dbReference>
<dbReference type="GO" id="GO:0006508">
    <property type="term" value="P:proteolysis"/>
    <property type="evidence" value="ECO:0007669"/>
    <property type="project" value="InterPro"/>
</dbReference>
<feature type="chain" id="PRO_5044223748" evidence="2">
    <location>
        <begin position="22"/>
        <end position="805"/>
    </location>
</feature>
<keyword evidence="1" id="KW-0378">Hydrolase</keyword>
<dbReference type="PANTHER" id="PTHR42776">
    <property type="entry name" value="SERINE PEPTIDASE S9 FAMILY MEMBER"/>
    <property type="match status" value="1"/>
</dbReference>
<feature type="signal peptide" evidence="2">
    <location>
        <begin position="1"/>
        <end position="21"/>
    </location>
</feature>
<name>A0AB39KXT0_9CAUL</name>
<dbReference type="AlphaFoldDB" id="A0AB39KXT0"/>
<dbReference type="InterPro" id="IPR001375">
    <property type="entry name" value="Peptidase_S9_cat"/>
</dbReference>
<protein>
    <submittedName>
        <fullName evidence="4">Prolyl oligopeptidase family serine peptidase</fullName>
    </submittedName>
</protein>
<dbReference type="InterPro" id="IPR029058">
    <property type="entry name" value="AB_hydrolase_fold"/>
</dbReference>
<evidence type="ECO:0000256" key="1">
    <source>
        <dbReference type="ARBA" id="ARBA00022801"/>
    </source>
</evidence>
<evidence type="ECO:0000313" key="4">
    <source>
        <dbReference type="EMBL" id="XDO98352.1"/>
    </source>
</evidence>
<gene>
    <name evidence="4" type="ORF">ABOZ73_08050</name>
</gene>
<dbReference type="GO" id="GO:0004252">
    <property type="term" value="F:serine-type endopeptidase activity"/>
    <property type="evidence" value="ECO:0007669"/>
    <property type="project" value="TreeGrafter"/>
</dbReference>
<dbReference type="RefSeq" id="WP_369062185.1">
    <property type="nucleotide sequence ID" value="NZ_CP158375.1"/>
</dbReference>
<sequence length="805" mass="86751">MRPLLAAAIAGLCLASGPSYARPFTIEDFLALEDIGEAAITDDGRWLILERLPPYGQVGDFGTDAWLRLGGRKLLVADLKAAQPALEPLFAQAPGAGYVAGPISPGGERMVVYRLHARTWTMGVVDLSTRKVRWFELAVERQSIARTAQWRDDRNLVVIAAPAGAGPSMLRRELAPATLLPAFWRATAKGETAVSAIGAGRWLTLRTRTPDTRIIEVDVADGAERLVAEGPFLDLELSPDSSSLAVLTREEDLPPARELVSAVLPYRVGLRIVDRLSGETRIPCGQCDHLPHLMSWSSSGHEVLSFAREQGRSWEEGRFMRLNRSGSVQVIDEGRPKLAYHVTTGKTASAFWMGDDPAVLVTSADGRAQWRLATRDGSIDLTRRFATTPARPVAADARFAWFLQGGALWRTDRRGVASPVVSRVKAVAPGAAFGDGARATWSSPPSFADLRLDRGSASSGVVELSAPATQRTVAARGGAALVASTDDRGVRRLTLHSAAGKPATLLTLNRHLGAVDPVRMEQISHVGRSGRPLFSWLFLPSDTSAPPPVVVVPYPGPARGAPSTSFLPGQENPIANVQLLVGAGYAVLQPSLPLEAGDRETIHHVAEDILAIVDAAAQRELVDGQRVALWGHSFGAYTVMMAATQSPRFASVIAMAGIYDLASVRNVGPLHERLDPRQGASIAWTAGWTQDAQANMRAGPWAHPDDYVRNSPLFAADRIVAPVMLVHNDLDYIPPWQAEQMFGALHAQDKDAVLLTYWGEGHGVRSPGNLRDLYVRALDWLDRGFNGAPRGALPTPAPRPPSAKR</sequence>
<reference evidence="4" key="1">
    <citation type="submission" date="2024-06" db="EMBL/GenBank/DDBJ databases">
        <title>Caulobacter inopinatus, sp. nov.</title>
        <authorList>
            <person name="Donachie S.P."/>
        </authorList>
    </citation>
    <scope>NUCLEOTIDE SEQUENCE</scope>
    <source>
        <strain evidence="4">73W</strain>
    </source>
</reference>
<dbReference type="Gene3D" id="3.40.50.1820">
    <property type="entry name" value="alpha/beta hydrolase"/>
    <property type="match status" value="1"/>
</dbReference>
<proteinExistence type="predicted"/>
<keyword evidence="2" id="KW-0732">Signal</keyword>
<dbReference type="SUPFAM" id="SSF82171">
    <property type="entry name" value="DPP6 N-terminal domain-like"/>
    <property type="match status" value="1"/>
</dbReference>
<feature type="domain" description="Peptidase S9 prolyl oligopeptidase catalytic" evidence="3">
    <location>
        <begin position="595"/>
        <end position="786"/>
    </location>
</feature>